<dbReference type="OrthoDB" id="9778934at2"/>
<dbReference type="SUPFAM" id="SSF56935">
    <property type="entry name" value="Porins"/>
    <property type="match status" value="1"/>
</dbReference>
<keyword evidence="4" id="KW-1185">Reference proteome</keyword>
<accession>A0A4T1ZXQ7</accession>
<dbReference type="AlphaFoldDB" id="A0A4T1ZXQ7"/>
<evidence type="ECO:0000313" key="4">
    <source>
        <dbReference type="Proteomes" id="UP000307541"/>
    </source>
</evidence>
<evidence type="ECO:0000256" key="2">
    <source>
        <dbReference type="SAM" id="SignalP"/>
    </source>
</evidence>
<dbReference type="GO" id="GO:0005507">
    <property type="term" value="F:copper ion binding"/>
    <property type="evidence" value="ECO:0007669"/>
    <property type="project" value="InterPro"/>
</dbReference>
<reference evidence="3 4" key="1">
    <citation type="submission" date="2018-10" db="EMBL/GenBank/DDBJ databases">
        <title>Pseudomonas leptonychotis sp. nov., isolated from Weddell seals in Antarctica.</title>
        <authorList>
            <person name="Novakova D."/>
            <person name="Svec P."/>
            <person name="Kralova S."/>
            <person name="Kristofova L."/>
            <person name="Zeman M."/>
            <person name="Pantucek R."/>
            <person name="Maslanova I."/>
            <person name="Sedlacek I."/>
        </authorList>
    </citation>
    <scope>NUCLEOTIDE SEQUENCE [LARGE SCALE GENOMIC DNA]</scope>
    <source>
        <strain evidence="3 4">CCM 8849</strain>
    </source>
</reference>
<protein>
    <submittedName>
        <fullName evidence="3">Copper resistance protein B</fullName>
    </submittedName>
</protein>
<dbReference type="RefSeq" id="WP_136665513.1">
    <property type="nucleotide sequence ID" value="NZ_RFLV01000003.1"/>
</dbReference>
<dbReference type="Pfam" id="PF05275">
    <property type="entry name" value="CopB"/>
    <property type="match status" value="1"/>
</dbReference>
<proteinExistence type="predicted"/>
<dbReference type="EMBL" id="RFLV01000003">
    <property type="protein sequence ID" value="TIH07686.1"/>
    <property type="molecule type" value="Genomic_DNA"/>
</dbReference>
<name>A0A4T1ZXQ7_9PSED</name>
<feature type="region of interest" description="Disordered" evidence="1">
    <location>
        <begin position="34"/>
        <end position="86"/>
    </location>
</feature>
<feature type="chain" id="PRO_5021004289" evidence="2">
    <location>
        <begin position="28"/>
        <end position="348"/>
    </location>
</feature>
<dbReference type="Proteomes" id="UP000307541">
    <property type="component" value="Unassembled WGS sequence"/>
</dbReference>
<dbReference type="InterPro" id="IPR007939">
    <property type="entry name" value="Cu-R_B_prcur"/>
</dbReference>
<sequence length="348" mass="38003">MTTRLLHPSLIALAVSLSVLSSGLTHAAEEMDHSAMGHGSMPMDHSKMNHGSTKEPMPGMDHSQMGHSQSQPPKKAPAMDHSKMGHGAMQGQMEGMDHTKMNHGSAVTPRTTSRTPIPVLTDADREAAFPPLPGHKVHDSAINSFFLLDQLEYQDADEGSTLAWDASGWIGGDINRLWLRSEGERTNGVTEDAELQALYGRSIGPWWDVVAGVRQDFKPESPQTWAAFGIQGMALYAFETEATAFVGENGQTAARLEGEYDILLTNRLILQPTAEVNFYGKNDPERGIGSGLANAEVGLRLRYEIIPQFAPYIGVSWSRSYGNTADLVRDEGGDVEEARLVAGIRMWF</sequence>
<keyword evidence="2" id="KW-0732">Signal</keyword>
<evidence type="ECO:0000256" key="1">
    <source>
        <dbReference type="SAM" id="MobiDB-lite"/>
    </source>
</evidence>
<gene>
    <name evidence="3" type="ORF">D8779_16170</name>
</gene>
<organism evidence="3 4">
    <name type="scientific">Pseudomonas leptonychotis</name>
    <dbReference type="NCBI Taxonomy" id="2448482"/>
    <lineage>
        <taxon>Bacteria</taxon>
        <taxon>Pseudomonadati</taxon>
        <taxon>Pseudomonadota</taxon>
        <taxon>Gammaproteobacteria</taxon>
        <taxon>Pseudomonadales</taxon>
        <taxon>Pseudomonadaceae</taxon>
        <taxon>Pseudomonas</taxon>
    </lineage>
</organism>
<comment type="caution">
    <text evidence="3">The sequence shown here is derived from an EMBL/GenBank/DDBJ whole genome shotgun (WGS) entry which is preliminary data.</text>
</comment>
<feature type="signal peptide" evidence="2">
    <location>
        <begin position="1"/>
        <end position="27"/>
    </location>
</feature>
<evidence type="ECO:0000313" key="3">
    <source>
        <dbReference type="EMBL" id="TIH07686.1"/>
    </source>
</evidence>
<dbReference type="GO" id="GO:0006878">
    <property type="term" value="P:intracellular copper ion homeostasis"/>
    <property type="evidence" value="ECO:0007669"/>
    <property type="project" value="InterPro"/>
</dbReference>
<dbReference type="GO" id="GO:0009279">
    <property type="term" value="C:cell outer membrane"/>
    <property type="evidence" value="ECO:0007669"/>
    <property type="project" value="InterPro"/>
</dbReference>